<name>A0ABV7GXM9_9BURK</name>
<keyword evidence="3" id="KW-1185">Reference proteome</keyword>
<dbReference type="Proteomes" id="UP001595556">
    <property type="component" value="Unassembled WGS sequence"/>
</dbReference>
<dbReference type="EMBL" id="JBHRTI010000003">
    <property type="protein sequence ID" value="MFC3146419.1"/>
    <property type="molecule type" value="Genomic_DNA"/>
</dbReference>
<proteinExistence type="predicted"/>
<evidence type="ECO:0000313" key="3">
    <source>
        <dbReference type="Proteomes" id="UP001595556"/>
    </source>
</evidence>
<evidence type="ECO:0008006" key="4">
    <source>
        <dbReference type="Google" id="ProtNLM"/>
    </source>
</evidence>
<evidence type="ECO:0000313" key="2">
    <source>
        <dbReference type="EMBL" id="MFC3146419.1"/>
    </source>
</evidence>
<accession>A0ABV7GXM9</accession>
<comment type="caution">
    <text evidence="2">The sequence shown here is derived from an EMBL/GenBank/DDBJ whole genome shotgun (WGS) entry which is preliminary data.</text>
</comment>
<organism evidence="2 3">
    <name type="scientific">Piscinibacterium candidicorallinum</name>
    <dbReference type="NCBI Taxonomy" id="1793872"/>
    <lineage>
        <taxon>Bacteria</taxon>
        <taxon>Pseudomonadati</taxon>
        <taxon>Pseudomonadota</taxon>
        <taxon>Betaproteobacteria</taxon>
        <taxon>Burkholderiales</taxon>
        <taxon>Piscinibacterium</taxon>
    </lineage>
</organism>
<sequence>MSSLQDALAAHHRPPPASSGTRRVVALVGAKGLLGDAVLHALLARMEFAQVAVAVTTELPSTEDKIRPVTTDHWRDAAPTDAVLVVSDGGTLQDPTQRVANGRDKVYLPLGPDDVLAHAQRLIEAGVQRLAVIIPVAGWAHRPAAIRGQLESDLDLALARLPLSSLLLIRPERDAASAGASAFRRLVASYLRQFRMMQPQHAPVTSAALAKWAAQRLVGVAPGVHVVELSEIAAEIERARKA</sequence>
<feature type="region of interest" description="Disordered" evidence="1">
    <location>
        <begin position="1"/>
        <end position="21"/>
    </location>
</feature>
<reference evidence="3" key="1">
    <citation type="journal article" date="2019" name="Int. J. Syst. Evol. Microbiol.">
        <title>The Global Catalogue of Microorganisms (GCM) 10K type strain sequencing project: providing services to taxonomists for standard genome sequencing and annotation.</title>
        <authorList>
            <consortium name="The Broad Institute Genomics Platform"/>
            <consortium name="The Broad Institute Genome Sequencing Center for Infectious Disease"/>
            <person name="Wu L."/>
            <person name="Ma J."/>
        </authorList>
    </citation>
    <scope>NUCLEOTIDE SEQUENCE [LARGE SCALE GENOMIC DNA]</scope>
    <source>
        <strain evidence="3">KCTC 52168</strain>
    </source>
</reference>
<protein>
    <recommendedName>
        <fullName evidence="4">NAD(P)-binding domain-containing protein</fullName>
    </recommendedName>
</protein>
<evidence type="ECO:0000256" key="1">
    <source>
        <dbReference type="SAM" id="MobiDB-lite"/>
    </source>
</evidence>
<gene>
    <name evidence="2" type="ORF">ACFOEN_02040</name>
</gene>
<dbReference type="RefSeq" id="WP_377300690.1">
    <property type="nucleotide sequence ID" value="NZ_CP180191.1"/>
</dbReference>